<dbReference type="EMBL" id="SPVF01000146">
    <property type="protein sequence ID" value="TFW19496.1"/>
    <property type="molecule type" value="Genomic_DNA"/>
</dbReference>
<evidence type="ECO:0000256" key="6">
    <source>
        <dbReference type="ARBA" id="ARBA00023125"/>
    </source>
</evidence>
<dbReference type="OrthoDB" id="6192129at2"/>
<dbReference type="GO" id="GO:0016829">
    <property type="term" value="F:lyase activity"/>
    <property type="evidence" value="ECO:0007669"/>
    <property type="project" value="UniProtKB-KW"/>
</dbReference>
<evidence type="ECO:0000256" key="3">
    <source>
        <dbReference type="ARBA" id="ARBA00022763"/>
    </source>
</evidence>
<evidence type="ECO:0000256" key="1">
    <source>
        <dbReference type="ARBA" id="ARBA00008136"/>
    </source>
</evidence>
<dbReference type="InterPro" id="IPR036590">
    <property type="entry name" value="SRAP-like"/>
</dbReference>
<evidence type="ECO:0000313" key="11">
    <source>
        <dbReference type="Proteomes" id="UP000298438"/>
    </source>
</evidence>
<dbReference type="RefSeq" id="WP_135207403.1">
    <property type="nucleotide sequence ID" value="NZ_SPVF01000146.1"/>
</dbReference>
<comment type="similarity">
    <text evidence="1 8">Belongs to the SOS response-associated peptidase family.</text>
</comment>
<keyword evidence="6" id="KW-0238">DNA-binding</keyword>
<proteinExistence type="inferred from homology"/>
<gene>
    <name evidence="10" type="ORF">E4L96_11710</name>
</gene>
<dbReference type="GO" id="GO:0106300">
    <property type="term" value="P:protein-DNA covalent cross-linking repair"/>
    <property type="evidence" value="ECO:0007669"/>
    <property type="project" value="InterPro"/>
</dbReference>
<comment type="caution">
    <text evidence="10">The sequence shown here is derived from an EMBL/GenBank/DDBJ whole genome shotgun (WGS) entry which is preliminary data.</text>
</comment>
<dbReference type="Proteomes" id="UP000298438">
    <property type="component" value="Unassembled WGS sequence"/>
</dbReference>
<evidence type="ECO:0000256" key="8">
    <source>
        <dbReference type="RuleBase" id="RU364100"/>
    </source>
</evidence>
<dbReference type="GO" id="GO:0003697">
    <property type="term" value="F:single-stranded DNA binding"/>
    <property type="evidence" value="ECO:0007669"/>
    <property type="project" value="InterPro"/>
</dbReference>
<keyword evidence="11" id="KW-1185">Reference proteome</keyword>
<keyword evidence="3" id="KW-0227">DNA damage</keyword>
<evidence type="ECO:0000313" key="10">
    <source>
        <dbReference type="EMBL" id="TFW19496.1"/>
    </source>
</evidence>
<dbReference type="InterPro" id="IPR003738">
    <property type="entry name" value="SRAP"/>
</dbReference>
<dbReference type="PANTHER" id="PTHR13604:SF0">
    <property type="entry name" value="ABASIC SITE PROCESSING PROTEIN HMCES"/>
    <property type="match status" value="1"/>
</dbReference>
<dbReference type="Pfam" id="PF02586">
    <property type="entry name" value="SRAP"/>
    <property type="match status" value="1"/>
</dbReference>
<evidence type="ECO:0000256" key="2">
    <source>
        <dbReference type="ARBA" id="ARBA00022670"/>
    </source>
</evidence>
<protein>
    <recommendedName>
        <fullName evidence="8">Abasic site processing protein</fullName>
        <ecNumber evidence="8">3.4.-.-</ecNumber>
    </recommendedName>
</protein>
<keyword evidence="4 8" id="KW-0378">Hydrolase</keyword>
<dbReference type="GO" id="GO:0006508">
    <property type="term" value="P:proteolysis"/>
    <property type="evidence" value="ECO:0007669"/>
    <property type="project" value="UniProtKB-KW"/>
</dbReference>
<dbReference type="EC" id="3.4.-.-" evidence="8"/>
<evidence type="ECO:0000256" key="7">
    <source>
        <dbReference type="ARBA" id="ARBA00023239"/>
    </source>
</evidence>
<evidence type="ECO:0000256" key="9">
    <source>
        <dbReference type="SAM" id="MobiDB-lite"/>
    </source>
</evidence>
<sequence>MCVNYIPPHPELLDTVMGVLIDLADLEGGAWKAETWKDYLAPIVRRGEDGGREGLVASYGMVPRKRIPPHVRPFDTMNARSETVGQLRSYSGAWKKGQFCLVPMTAFYEPCYESGKAIRWGIGMSDQSLFAVAGLWREWEGEDGRIEHSFTQLTMNADEHPLMKRFHKPGDEKRSLVIVPQNEWDDWLNVRDPEEARSFIRHYPHDLMTSWAFPVPPRKPKAATLAPESESRADEPQPAPQIQLDL</sequence>
<feature type="region of interest" description="Disordered" evidence="9">
    <location>
        <begin position="216"/>
        <end position="246"/>
    </location>
</feature>
<keyword evidence="2 8" id="KW-0645">Protease</keyword>
<reference evidence="10 11" key="1">
    <citation type="submission" date="2019-03" db="EMBL/GenBank/DDBJ databases">
        <title>Draft Genome Sequence of Massilia arenosa sp. nov., a Novel Massilia Species Isolated from a Sandy-loam Maize Soil.</title>
        <authorList>
            <person name="Raths R."/>
            <person name="Peta V."/>
            <person name="Bucking H."/>
        </authorList>
    </citation>
    <scope>NUCLEOTIDE SEQUENCE [LARGE SCALE GENOMIC DNA]</scope>
    <source>
        <strain evidence="10 11">MC02</strain>
    </source>
</reference>
<accession>A0A4Y9SBG5</accession>
<dbReference type="PANTHER" id="PTHR13604">
    <property type="entry name" value="DC12-RELATED"/>
    <property type="match status" value="1"/>
</dbReference>
<dbReference type="GO" id="GO:0008233">
    <property type="term" value="F:peptidase activity"/>
    <property type="evidence" value="ECO:0007669"/>
    <property type="project" value="UniProtKB-KW"/>
</dbReference>
<keyword evidence="5" id="KW-0190">Covalent protein-DNA linkage</keyword>
<organism evidence="10 11">
    <name type="scientific">Zemynaea arenosa</name>
    <dbReference type="NCBI Taxonomy" id="2561931"/>
    <lineage>
        <taxon>Bacteria</taxon>
        <taxon>Pseudomonadati</taxon>
        <taxon>Pseudomonadota</taxon>
        <taxon>Betaproteobacteria</taxon>
        <taxon>Burkholderiales</taxon>
        <taxon>Oxalobacteraceae</taxon>
        <taxon>Telluria group</taxon>
        <taxon>Zemynaea</taxon>
    </lineage>
</organism>
<dbReference type="SUPFAM" id="SSF143081">
    <property type="entry name" value="BB1717-like"/>
    <property type="match status" value="1"/>
</dbReference>
<evidence type="ECO:0000256" key="4">
    <source>
        <dbReference type="ARBA" id="ARBA00022801"/>
    </source>
</evidence>
<dbReference type="AlphaFoldDB" id="A0A4Y9SBG5"/>
<keyword evidence="7" id="KW-0456">Lyase</keyword>
<evidence type="ECO:0000256" key="5">
    <source>
        <dbReference type="ARBA" id="ARBA00023124"/>
    </source>
</evidence>
<dbReference type="Gene3D" id="3.90.1680.10">
    <property type="entry name" value="SOS response associated peptidase-like"/>
    <property type="match status" value="1"/>
</dbReference>
<name>A0A4Y9SBG5_9BURK</name>